<dbReference type="InterPro" id="IPR005495">
    <property type="entry name" value="LptG/LptF_permease"/>
</dbReference>
<keyword evidence="8 12" id="KW-0812">Transmembrane</keyword>
<comment type="caution">
    <text evidence="13">The sequence shown here is derived from an EMBL/GenBank/DDBJ whole genome shotgun (WGS) entry which is preliminary data.</text>
</comment>
<keyword evidence="5" id="KW-0813">Transport</keyword>
<dbReference type="EMBL" id="SHNN01000003">
    <property type="protein sequence ID" value="MCX2982429.1"/>
    <property type="molecule type" value="Genomic_DNA"/>
</dbReference>
<evidence type="ECO:0000256" key="12">
    <source>
        <dbReference type="SAM" id="Phobius"/>
    </source>
</evidence>
<feature type="transmembrane region" description="Helical" evidence="12">
    <location>
        <begin position="313"/>
        <end position="334"/>
    </location>
</feature>
<evidence type="ECO:0000256" key="6">
    <source>
        <dbReference type="ARBA" id="ARBA00022475"/>
    </source>
</evidence>
<feature type="transmembrane region" description="Helical" evidence="12">
    <location>
        <begin position="24"/>
        <end position="44"/>
    </location>
</feature>
<keyword evidence="7" id="KW-0997">Cell inner membrane</keyword>
<keyword evidence="6" id="KW-1003">Cell membrane</keyword>
<reference evidence="13" key="1">
    <citation type="submission" date="2019-02" db="EMBL/GenBank/DDBJ databases">
        <authorList>
            <person name="Li S.-H."/>
        </authorList>
    </citation>
    <scope>NUCLEOTIDE SEQUENCE</scope>
    <source>
        <strain evidence="13">IMCC14734</strain>
    </source>
</reference>
<evidence type="ECO:0000256" key="3">
    <source>
        <dbReference type="ARBA" id="ARBA00007725"/>
    </source>
</evidence>
<organism evidence="13 14">
    <name type="scientific">Candidatus Litorirhabdus singularis</name>
    <dbReference type="NCBI Taxonomy" id="2518993"/>
    <lineage>
        <taxon>Bacteria</taxon>
        <taxon>Pseudomonadati</taxon>
        <taxon>Pseudomonadota</taxon>
        <taxon>Gammaproteobacteria</taxon>
        <taxon>Cellvibrionales</taxon>
        <taxon>Halieaceae</taxon>
        <taxon>Candidatus Litorirhabdus</taxon>
    </lineage>
</organism>
<evidence type="ECO:0000256" key="11">
    <source>
        <dbReference type="ARBA" id="ARBA00026081"/>
    </source>
</evidence>
<comment type="subunit">
    <text evidence="11">Component of the lipopolysaccharide transport and assembly complex. The LptBFG transporter is composed of two ATP-binding proteins (LptB) and two transmembrane proteins (LptF and LptG).</text>
</comment>
<proteinExistence type="inferred from homology"/>
<comment type="subcellular location">
    <subcellularLocation>
        <location evidence="2">Cell inner membrane</location>
        <topology evidence="2">Multi-pass membrane protein</topology>
    </subcellularLocation>
</comment>
<dbReference type="InterPro" id="IPR030922">
    <property type="entry name" value="LptF"/>
</dbReference>
<dbReference type="PANTHER" id="PTHR33529:SF7">
    <property type="entry name" value="LIPOPOLYSACCHARIDE EXPORT SYSTEM PERMEASE PROTEIN LPTF"/>
    <property type="match status" value="1"/>
</dbReference>
<feature type="transmembrane region" description="Helical" evidence="12">
    <location>
        <begin position="340"/>
        <end position="360"/>
    </location>
</feature>
<dbReference type="Proteomes" id="UP001143362">
    <property type="component" value="Unassembled WGS sequence"/>
</dbReference>
<dbReference type="NCBIfam" id="TIGR04407">
    <property type="entry name" value="LptF_YjgP"/>
    <property type="match status" value="1"/>
</dbReference>
<dbReference type="Pfam" id="PF03739">
    <property type="entry name" value="LptF_LptG"/>
    <property type="match status" value="1"/>
</dbReference>
<protein>
    <recommendedName>
        <fullName evidence="4">Lipopolysaccharide export system permease protein LptF</fullName>
    </recommendedName>
</protein>
<keyword evidence="14" id="KW-1185">Reference proteome</keyword>
<evidence type="ECO:0000313" key="13">
    <source>
        <dbReference type="EMBL" id="MCX2982429.1"/>
    </source>
</evidence>
<comment type="similarity">
    <text evidence="3">Belongs to the LptF/LptG family.</text>
</comment>
<feature type="transmembrane region" description="Helical" evidence="12">
    <location>
        <begin position="64"/>
        <end position="90"/>
    </location>
</feature>
<comment type="function">
    <text evidence="1">Part of the ABC transporter complex LptBFG involved in the translocation of lipopolysaccharide (LPS) from the inner membrane to the outer membrane.</text>
</comment>
<evidence type="ECO:0000256" key="7">
    <source>
        <dbReference type="ARBA" id="ARBA00022519"/>
    </source>
</evidence>
<evidence type="ECO:0000256" key="5">
    <source>
        <dbReference type="ARBA" id="ARBA00022448"/>
    </source>
</evidence>
<sequence length="368" mass="41261">MLYNARVRHWKPALIIDRYISSEVIRPFAGGLGLLVLIFVGYSATIQLNLAAQGQLGITSAFKLIALNTLITLEVLMPSALFFSVLAALSRMYKESEMNAFFAAGVSRTRILESIFKLAAMVALLTGLISIEARPWAYREVYQIEAEALAKFDLKQMATGEFVSMGSSKYIFIADDIDIQAGLHKEVFLHKRHQKDGRTEIIVAQEASLPVLNPGEPLTAEFYNGHHYLLDDRKKQDVSIRFKKLTVYLENEGARAAYRRKAETTEHLGNSSDPKDIAEFQWRLTTPLATILLALIAVPLAKSEPRESRFRSFFIAIAVYVGLFTLTSVARTFIEQGRLPAMPGLWSAYIVIALVLLILLKQPRLKPR</sequence>
<evidence type="ECO:0000256" key="4">
    <source>
        <dbReference type="ARBA" id="ARBA00014213"/>
    </source>
</evidence>
<evidence type="ECO:0000256" key="1">
    <source>
        <dbReference type="ARBA" id="ARBA00002265"/>
    </source>
</evidence>
<gene>
    <name evidence="13" type="primary">lptF</name>
    <name evidence="13" type="ORF">EYC98_16315</name>
</gene>
<evidence type="ECO:0000256" key="2">
    <source>
        <dbReference type="ARBA" id="ARBA00004429"/>
    </source>
</evidence>
<name>A0ABT3TK80_9GAMM</name>
<evidence type="ECO:0000256" key="9">
    <source>
        <dbReference type="ARBA" id="ARBA00022989"/>
    </source>
</evidence>
<evidence type="ECO:0000256" key="8">
    <source>
        <dbReference type="ARBA" id="ARBA00022692"/>
    </source>
</evidence>
<keyword evidence="10 12" id="KW-0472">Membrane</keyword>
<accession>A0ABT3TK80</accession>
<evidence type="ECO:0000313" key="14">
    <source>
        <dbReference type="Proteomes" id="UP001143362"/>
    </source>
</evidence>
<evidence type="ECO:0000256" key="10">
    <source>
        <dbReference type="ARBA" id="ARBA00023136"/>
    </source>
</evidence>
<keyword evidence="9 12" id="KW-1133">Transmembrane helix</keyword>
<dbReference type="PANTHER" id="PTHR33529">
    <property type="entry name" value="SLR0882 PROTEIN-RELATED"/>
    <property type="match status" value="1"/>
</dbReference>